<keyword evidence="3" id="KW-0804">Transcription</keyword>
<evidence type="ECO:0000256" key="4">
    <source>
        <dbReference type="SAM" id="MobiDB-lite"/>
    </source>
</evidence>
<organism evidence="6">
    <name type="scientific">freshwater metagenome</name>
    <dbReference type="NCBI Taxonomy" id="449393"/>
    <lineage>
        <taxon>unclassified sequences</taxon>
        <taxon>metagenomes</taxon>
        <taxon>ecological metagenomes</taxon>
    </lineage>
</organism>
<dbReference type="PROSITE" id="PS50043">
    <property type="entry name" value="HTH_LUXR_2"/>
    <property type="match status" value="1"/>
</dbReference>
<name>A0A6J7D7T0_9ZZZZ</name>
<keyword evidence="2" id="KW-0238">DNA-binding</keyword>
<gene>
    <name evidence="6" type="ORF">UFOPK3423_00343</name>
</gene>
<evidence type="ECO:0000259" key="5">
    <source>
        <dbReference type="PROSITE" id="PS50043"/>
    </source>
</evidence>
<dbReference type="GO" id="GO:0003677">
    <property type="term" value="F:DNA binding"/>
    <property type="evidence" value="ECO:0007669"/>
    <property type="project" value="UniProtKB-KW"/>
</dbReference>
<protein>
    <submittedName>
        <fullName evidence="6">Unannotated protein</fullName>
    </submittedName>
</protein>
<evidence type="ECO:0000256" key="3">
    <source>
        <dbReference type="ARBA" id="ARBA00023163"/>
    </source>
</evidence>
<dbReference type="PRINTS" id="PR00038">
    <property type="entry name" value="HTHLUXR"/>
</dbReference>
<accession>A0A6J7D7T0</accession>
<dbReference type="InterPro" id="IPR016032">
    <property type="entry name" value="Sig_transdc_resp-reg_C-effctor"/>
</dbReference>
<evidence type="ECO:0000256" key="2">
    <source>
        <dbReference type="ARBA" id="ARBA00023125"/>
    </source>
</evidence>
<dbReference type="SUPFAM" id="SSF55785">
    <property type="entry name" value="PYP-like sensor domain (PAS domain)"/>
    <property type="match status" value="1"/>
</dbReference>
<dbReference type="CDD" id="cd00130">
    <property type="entry name" value="PAS"/>
    <property type="match status" value="1"/>
</dbReference>
<dbReference type="InterPro" id="IPR036388">
    <property type="entry name" value="WH-like_DNA-bd_sf"/>
</dbReference>
<dbReference type="Gene3D" id="3.30.450.20">
    <property type="entry name" value="PAS domain"/>
    <property type="match status" value="1"/>
</dbReference>
<dbReference type="InterPro" id="IPR035965">
    <property type="entry name" value="PAS-like_dom_sf"/>
</dbReference>
<dbReference type="Pfam" id="PF08448">
    <property type="entry name" value="PAS_4"/>
    <property type="match status" value="1"/>
</dbReference>
<dbReference type="InterPro" id="IPR000792">
    <property type="entry name" value="Tscrpt_reg_LuxR_C"/>
</dbReference>
<keyword evidence="1" id="KW-0805">Transcription regulation</keyword>
<dbReference type="Gene3D" id="1.10.10.10">
    <property type="entry name" value="Winged helix-like DNA-binding domain superfamily/Winged helix DNA-binding domain"/>
    <property type="match status" value="1"/>
</dbReference>
<dbReference type="InterPro" id="IPR000014">
    <property type="entry name" value="PAS"/>
</dbReference>
<dbReference type="SMART" id="SM00421">
    <property type="entry name" value="HTH_LUXR"/>
    <property type="match status" value="1"/>
</dbReference>
<evidence type="ECO:0000313" key="6">
    <source>
        <dbReference type="EMBL" id="CAB4863153.1"/>
    </source>
</evidence>
<dbReference type="Pfam" id="PF00196">
    <property type="entry name" value="GerE"/>
    <property type="match status" value="1"/>
</dbReference>
<dbReference type="InterPro" id="IPR013656">
    <property type="entry name" value="PAS_4"/>
</dbReference>
<dbReference type="SUPFAM" id="SSF46894">
    <property type="entry name" value="C-terminal effector domain of the bipartite response regulators"/>
    <property type="match status" value="1"/>
</dbReference>
<feature type="region of interest" description="Disordered" evidence="4">
    <location>
        <begin position="1"/>
        <end position="21"/>
    </location>
</feature>
<dbReference type="AlphaFoldDB" id="A0A6J7D7T0"/>
<dbReference type="GO" id="GO:0006355">
    <property type="term" value="P:regulation of DNA-templated transcription"/>
    <property type="evidence" value="ECO:0007669"/>
    <property type="project" value="InterPro"/>
</dbReference>
<dbReference type="EMBL" id="CAFBLQ010000024">
    <property type="protein sequence ID" value="CAB4863153.1"/>
    <property type="molecule type" value="Genomic_DNA"/>
</dbReference>
<reference evidence="6" key="1">
    <citation type="submission" date="2020-05" db="EMBL/GenBank/DDBJ databases">
        <authorList>
            <person name="Chiriac C."/>
            <person name="Salcher M."/>
            <person name="Ghai R."/>
            <person name="Kavagutti S V."/>
        </authorList>
    </citation>
    <scope>NUCLEOTIDE SEQUENCE</scope>
</reference>
<dbReference type="PANTHER" id="PTHR44688:SF16">
    <property type="entry name" value="DNA-BINDING TRANSCRIPTIONAL ACTIVATOR DEVR_DOSR"/>
    <property type="match status" value="1"/>
</dbReference>
<sequence length="321" mass="34785">MGSMQQAAMAELMTARRGPESTEPDFWTVFERMPGPALLLDDHRRVRRANPVAVAALADSAGPLIGRRLDDLIDPIDRETVALQWRRFLRDRSASGSFVLASDDGAVSRLRLHLSAGVAPGMHVALGVVAPAVRAGDAPVELDGRIPTGRERQVLWLLADGATGSQIAFALGITEQTVQKHMANAKRKLGATTRAQMVTLAMRYGELARLLAGERLTILQILRGEDGRYVDVCARYISSDTLAAYPQARAILGRPYADAAPGLTGTEFMDAIRRAAHSGTLQEFSAVEIELPWEPARNIVSGAVEPLPNDRLSLTLRIRPA</sequence>
<proteinExistence type="predicted"/>
<dbReference type="CDD" id="cd06170">
    <property type="entry name" value="LuxR_C_like"/>
    <property type="match status" value="1"/>
</dbReference>
<dbReference type="PANTHER" id="PTHR44688">
    <property type="entry name" value="DNA-BINDING TRANSCRIPTIONAL ACTIVATOR DEVR_DOSR"/>
    <property type="match status" value="1"/>
</dbReference>
<feature type="domain" description="HTH luxR-type" evidence="5">
    <location>
        <begin position="139"/>
        <end position="205"/>
    </location>
</feature>
<evidence type="ECO:0000256" key="1">
    <source>
        <dbReference type="ARBA" id="ARBA00023015"/>
    </source>
</evidence>